<dbReference type="AlphaFoldDB" id="A0A2T6CFB0"/>
<dbReference type="GO" id="GO:0005509">
    <property type="term" value="F:calcium ion binding"/>
    <property type="evidence" value="ECO:0007669"/>
    <property type="project" value="InterPro"/>
</dbReference>
<dbReference type="Pfam" id="PF13946">
    <property type="entry name" value="DUF4214"/>
    <property type="match status" value="1"/>
</dbReference>
<reference evidence="2 3" key="1">
    <citation type="submission" date="2018-04" db="EMBL/GenBank/DDBJ databases">
        <title>Genomic Encyclopedia of Archaeal and Bacterial Type Strains, Phase II (KMG-II): from individual species to whole genera.</title>
        <authorList>
            <person name="Goeker M."/>
        </authorList>
    </citation>
    <scope>NUCLEOTIDE SEQUENCE [LARGE SCALE GENOMIC DNA]</scope>
    <source>
        <strain evidence="2 3">DSM 12244</strain>
    </source>
</reference>
<dbReference type="Gene3D" id="2.150.10.10">
    <property type="entry name" value="Serralysin-like metalloprotease, C-terminal"/>
    <property type="match status" value="1"/>
</dbReference>
<feature type="domain" description="DUF4214" evidence="1">
    <location>
        <begin position="332"/>
        <end position="365"/>
    </location>
</feature>
<accession>A0A2T6CFB0</accession>
<comment type="caution">
    <text evidence="2">The sequence shown here is derived from an EMBL/GenBank/DDBJ whole genome shotgun (WGS) entry which is preliminary data.</text>
</comment>
<dbReference type="RefSeq" id="WP_025048030.1">
    <property type="nucleotide sequence ID" value="NZ_QBKU01000004.1"/>
</dbReference>
<dbReference type="Proteomes" id="UP000244092">
    <property type="component" value="Unassembled WGS sequence"/>
</dbReference>
<dbReference type="InterPro" id="IPR025282">
    <property type="entry name" value="DUF4214"/>
</dbReference>
<protein>
    <submittedName>
        <fullName evidence="2">Uncharacterized protein DUF4214</fullName>
    </submittedName>
</protein>
<dbReference type="SUPFAM" id="SSF51120">
    <property type="entry name" value="beta-Roll"/>
    <property type="match status" value="1"/>
</dbReference>
<sequence length="470" mass="49730">MTTYTIPAQLIRSNAYTGSLVGVAITDLVLVSADTETGFSYSVEYDSIGNYSHTNIDMNVFSATYLEGAGRLYADDLGLVFDVKWGDNNFSTLFLAQTFTGGELQEVLVLLDGAALPQFTSVAVAEAWANSILESAIPRKGAFTPGQHIAFDAPAGTQVTEDDFIVGSPGPDPINAGIGSVTIDPGAGHDTIDGGAGDDTVLYSGDQNSYTLTLSPEATTITNRLSSGTDIDTLVDVEFLDFGSEMDVFGGQPMHLDIFDGPASLSADAFSEIVELYVAYFNRAPDALGLFFWASKFAEGLSIADMAASFFTQQETQETYAGVMDDAGNLTDVSAFVTAVYQNVLGRQADDAGFNFWVDVLENSADVTPPNFILAIIQGAKFPANPVPQSYVDQAYLEDKADIGAYFAVIKGMSEVGNASTAMQLFDGSEDSLLAAKNAIDAFHIAATGPTDGAFLMPLVGVIDDPFAFV</sequence>
<evidence type="ECO:0000313" key="3">
    <source>
        <dbReference type="Proteomes" id="UP000244092"/>
    </source>
</evidence>
<proteinExistence type="predicted"/>
<name>A0A2T6CFB0_9RHOB</name>
<dbReference type="InterPro" id="IPR001343">
    <property type="entry name" value="Hemolysn_Ca-bd"/>
</dbReference>
<dbReference type="OrthoDB" id="9795675at2"/>
<dbReference type="Pfam" id="PF00353">
    <property type="entry name" value="HemolysinCabind"/>
    <property type="match status" value="1"/>
</dbReference>
<gene>
    <name evidence="2" type="ORF">C8N31_10478</name>
</gene>
<dbReference type="EMBL" id="QBKU01000004">
    <property type="protein sequence ID" value="PTX74197.1"/>
    <property type="molecule type" value="Genomic_DNA"/>
</dbReference>
<dbReference type="InterPro" id="IPR011049">
    <property type="entry name" value="Serralysin-like_metalloprot_C"/>
</dbReference>
<evidence type="ECO:0000313" key="2">
    <source>
        <dbReference type="EMBL" id="PTX74197.1"/>
    </source>
</evidence>
<organism evidence="2 3">
    <name type="scientific">Sulfitobacter mediterraneus</name>
    <dbReference type="NCBI Taxonomy" id="83219"/>
    <lineage>
        <taxon>Bacteria</taxon>
        <taxon>Pseudomonadati</taxon>
        <taxon>Pseudomonadota</taxon>
        <taxon>Alphaproteobacteria</taxon>
        <taxon>Rhodobacterales</taxon>
        <taxon>Roseobacteraceae</taxon>
        <taxon>Sulfitobacter</taxon>
    </lineage>
</organism>
<evidence type="ECO:0000259" key="1">
    <source>
        <dbReference type="Pfam" id="PF13946"/>
    </source>
</evidence>